<gene>
    <name evidence="9" type="ORF">WMO64_08415</name>
</gene>
<dbReference type="SUPFAM" id="SSF52540">
    <property type="entry name" value="P-loop containing nucleoside triphosphate hydrolases"/>
    <property type="match status" value="1"/>
</dbReference>
<dbReference type="InterPro" id="IPR004589">
    <property type="entry name" value="DNA_helicase_ATP-dep_RecQ"/>
</dbReference>
<keyword evidence="2 9" id="KW-0378">Hydrolase</keyword>
<dbReference type="PROSITE" id="PS51192">
    <property type="entry name" value="HELICASE_ATP_BIND_1"/>
    <property type="match status" value="1"/>
</dbReference>
<dbReference type="Proteomes" id="UP001464378">
    <property type="component" value="Unassembled WGS sequence"/>
</dbReference>
<evidence type="ECO:0000256" key="4">
    <source>
        <dbReference type="ARBA" id="ARBA00022840"/>
    </source>
</evidence>
<dbReference type="RefSeq" id="WP_349231692.1">
    <property type="nucleotide sequence ID" value="NZ_JBBMFK010000012.1"/>
</dbReference>
<feature type="domain" description="Helicase C-terminal" evidence="8">
    <location>
        <begin position="220"/>
        <end position="370"/>
    </location>
</feature>
<dbReference type="InterPro" id="IPR011545">
    <property type="entry name" value="DEAD/DEAH_box_helicase_dom"/>
</dbReference>
<name>A0ABV1E855_9FIRM</name>
<dbReference type="CDD" id="cd17920">
    <property type="entry name" value="DEXHc_RecQ"/>
    <property type="match status" value="1"/>
</dbReference>
<feature type="domain" description="Helicase ATP-binding" evidence="7">
    <location>
        <begin position="28"/>
        <end position="193"/>
    </location>
</feature>
<accession>A0ABV1E855</accession>
<dbReference type="InterPro" id="IPR027417">
    <property type="entry name" value="P-loop_NTPase"/>
</dbReference>
<dbReference type="Pfam" id="PF16124">
    <property type="entry name" value="RecQ_Zn_bind"/>
    <property type="match status" value="1"/>
</dbReference>
<evidence type="ECO:0000259" key="7">
    <source>
        <dbReference type="PROSITE" id="PS51192"/>
    </source>
</evidence>
<dbReference type="PANTHER" id="PTHR13710:SF150">
    <property type="entry name" value="ATP-DEPENDENT DNA HELICASE RECQ"/>
    <property type="match status" value="1"/>
</dbReference>
<dbReference type="SMART" id="SM00487">
    <property type="entry name" value="DEXDc"/>
    <property type="match status" value="1"/>
</dbReference>
<evidence type="ECO:0000313" key="10">
    <source>
        <dbReference type="Proteomes" id="UP001464378"/>
    </source>
</evidence>
<dbReference type="InterPro" id="IPR014001">
    <property type="entry name" value="Helicase_ATP-bd"/>
</dbReference>
<dbReference type="EMBL" id="JBBMFK010000012">
    <property type="protein sequence ID" value="MEQ2443494.1"/>
    <property type="molecule type" value="Genomic_DNA"/>
</dbReference>
<sequence>MDLKKSVKQATITLGIKGELKEDQYKAIKDGMDGHDLLVIAPTSYGKSVIPQVLALVEQGLTVVVVPTLSLLHDQVEQLEQRNIIVGAIASDCGLWTESDIQDALDQYGYLILYTTPESLWKLDVSNIPVSLLVVDECHCVTSWGYGFREDYLKIGTFVDQLYYRPQVIAMTATAPIADRKEIKKLLHMRHVKEHVVSLYRPKLTFSVHSFVSEDARQKKLKSLLKQHMKSDSGSCIVYCNTKANAKDIYDLVKEWYPKHAAICHSNLPNGERKRNEQAFMRGERRIMVATSAFGMGINKADVRLVIHYNLPLSIIDYYQQAGRAGRDGEKARCILLYNKSDYDMNRYIIEQNQESKALDYSLNALDEMKEYADSENGCMVQRMLTVLGDPMDHSCGKCTICQKARSKK</sequence>
<keyword evidence="4" id="KW-0067">ATP-binding</keyword>
<evidence type="ECO:0000259" key="8">
    <source>
        <dbReference type="PROSITE" id="PS51194"/>
    </source>
</evidence>
<dbReference type="PROSITE" id="PS51194">
    <property type="entry name" value="HELICASE_CTER"/>
    <property type="match status" value="1"/>
</dbReference>
<dbReference type="GO" id="GO:0016787">
    <property type="term" value="F:hydrolase activity"/>
    <property type="evidence" value="ECO:0007669"/>
    <property type="project" value="UniProtKB-KW"/>
</dbReference>
<evidence type="ECO:0000256" key="6">
    <source>
        <dbReference type="ARBA" id="ARBA00044550"/>
    </source>
</evidence>
<keyword evidence="10" id="KW-1185">Reference proteome</keyword>
<dbReference type="InterPro" id="IPR001650">
    <property type="entry name" value="Helicase_C-like"/>
</dbReference>
<evidence type="ECO:0000256" key="2">
    <source>
        <dbReference type="ARBA" id="ARBA00022801"/>
    </source>
</evidence>
<proteinExistence type="predicted"/>
<dbReference type="GO" id="GO:0003678">
    <property type="term" value="F:DNA helicase activity"/>
    <property type="evidence" value="ECO:0007669"/>
    <property type="project" value="UniProtKB-EC"/>
</dbReference>
<protein>
    <recommendedName>
        <fullName evidence="5">ATP-dependent DNA helicase RecQ</fullName>
    </recommendedName>
    <alternativeName>
        <fullName evidence="6">DNA 3'-5' helicase RecQ</fullName>
    </alternativeName>
</protein>
<keyword evidence="3 9" id="KW-0347">Helicase</keyword>
<comment type="caution">
    <text evidence="9">The sequence shown here is derived from an EMBL/GenBank/DDBJ whole genome shotgun (WGS) entry which is preliminary data.</text>
</comment>
<evidence type="ECO:0000256" key="5">
    <source>
        <dbReference type="ARBA" id="ARBA00044535"/>
    </source>
</evidence>
<evidence type="ECO:0000256" key="3">
    <source>
        <dbReference type="ARBA" id="ARBA00022806"/>
    </source>
</evidence>
<dbReference type="Pfam" id="PF00270">
    <property type="entry name" value="DEAD"/>
    <property type="match status" value="1"/>
</dbReference>
<dbReference type="NCBIfam" id="TIGR00614">
    <property type="entry name" value="recQ_fam"/>
    <property type="match status" value="1"/>
</dbReference>
<dbReference type="PANTHER" id="PTHR13710">
    <property type="entry name" value="DNA HELICASE RECQ FAMILY MEMBER"/>
    <property type="match status" value="1"/>
</dbReference>
<reference evidence="9 10" key="1">
    <citation type="submission" date="2024-03" db="EMBL/GenBank/DDBJ databases">
        <title>Human intestinal bacterial collection.</title>
        <authorList>
            <person name="Pauvert C."/>
            <person name="Hitch T.C.A."/>
            <person name="Clavel T."/>
        </authorList>
    </citation>
    <scope>NUCLEOTIDE SEQUENCE [LARGE SCALE GENOMIC DNA]</scope>
    <source>
        <strain evidence="9 10">CLA-AP-H29</strain>
    </source>
</reference>
<dbReference type="InterPro" id="IPR032284">
    <property type="entry name" value="RecQ_Zn-bd"/>
</dbReference>
<dbReference type="Gene3D" id="3.40.50.300">
    <property type="entry name" value="P-loop containing nucleotide triphosphate hydrolases"/>
    <property type="match status" value="2"/>
</dbReference>
<evidence type="ECO:0000256" key="1">
    <source>
        <dbReference type="ARBA" id="ARBA00022741"/>
    </source>
</evidence>
<dbReference type="SMART" id="SM00490">
    <property type="entry name" value="HELICc"/>
    <property type="match status" value="1"/>
</dbReference>
<organism evidence="9 10">
    <name type="scientific">Pseudoflavonifractor intestinihominis</name>
    <dbReference type="NCBI Taxonomy" id="3133171"/>
    <lineage>
        <taxon>Bacteria</taxon>
        <taxon>Bacillati</taxon>
        <taxon>Bacillota</taxon>
        <taxon>Clostridia</taxon>
        <taxon>Eubacteriales</taxon>
        <taxon>Oscillospiraceae</taxon>
        <taxon>Pseudoflavonifractor</taxon>
    </lineage>
</organism>
<evidence type="ECO:0000313" key="9">
    <source>
        <dbReference type="EMBL" id="MEQ2443494.1"/>
    </source>
</evidence>
<keyword evidence="1" id="KW-0547">Nucleotide-binding</keyword>
<dbReference type="Pfam" id="PF00271">
    <property type="entry name" value="Helicase_C"/>
    <property type="match status" value="1"/>
</dbReference>